<feature type="region of interest" description="Disordered" evidence="1">
    <location>
        <begin position="1"/>
        <end position="41"/>
    </location>
</feature>
<geneLocation type="plasmid" evidence="3">
    <name>pR1SE2</name>
</geneLocation>
<accession>A0A218KRW1</accession>
<organism evidence="2">
    <name type="scientific">Halorubrum lacusprofundi</name>
    <dbReference type="NCBI Taxonomy" id="2247"/>
    <lineage>
        <taxon>Archaea</taxon>
        <taxon>Methanobacteriati</taxon>
        <taxon>Methanobacteriota</taxon>
        <taxon>Stenosarchaea group</taxon>
        <taxon>Halobacteria</taxon>
        <taxon>Halobacteriales</taxon>
        <taxon>Haloferacaceae</taxon>
        <taxon>Halorubrum</taxon>
    </lineage>
</organism>
<feature type="compositionally biased region" description="Basic residues" evidence="1">
    <location>
        <begin position="26"/>
        <end position="41"/>
    </location>
</feature>
<protein>
    <submittedName>
        <fullName evidence="2">Uncharacterized protein</fullName>
    </submittedName>
</protein>
<evidence type="ECO:0000313" key="3">
    <source>
        <dbReference type="EMBL" id="ASK38248.1"/>
    </source>
</evidence>
<keyword evidence="2" id="KW-0614">Plasmid</keyword>
<reference evidence="3" key="1">
    <citation type="submission" date="2016-09" db="EMBL/GenBank/DDBJ databases">
        <title>A plasmid goes viral.</title>
        <authorList>
            <person name="Erdmann S."/>
            <person name="Tschitschko B."/>
            <person name="Cavicchioli R."/>
        </authorList>
    </citation>
    <scope>NUCLEOTIDE SEQUENCE</scope>
    <source>
        <strain evidence="3">HLS1</strain>
        <plasmid evidence="3">pR1SE2</plasmid>
    </source>
</reference>
<name>A0A218KRW1_9EURY</name>
<dbReference type="AlphaFoldDB" id="A0A218KRW1"/>
<evidence type="ECO:0000313" key="2">
    <source>
        <dbReference type="EMBL" id="AQM75277.1"/>
    </source>
</evidence>
<sequence length="327" mass="35698">MMTEPPTTGHATERSPQQLAAATRRDRGRRVRRLPRHAHRNRVGTLRPVRVAAGVRDARTGGARCRTRRLHWCDTRRTPYTPMTHLHTRVVAVGLAALMLSAGAAAPVAAADSPFGDLWSDDDDTDDAEDLTLTERLEETIDMARSWGVGVGGGLADRVSYEASQSTPWADPPNLSAEATDTRETINGNSTQIVDYLNNQTDAANASVDNTTVHELRLVDEDHALSESIYLVFEYDQTTGQWTTLTAHESYNGSADYEHRFSGFLATNTADETDRFVTEYVADGEPIASDRAYNAGVLSRYAGPFGSDAESTLLDDGFDGFEDGADS</sequence>
<feature type="compositionally biased region" description="Polar residues" evidence="1">
    <location>
        <begin position="1"/>
        <end position="18"/>
    </location>
</feature>
<evidence type="ECO:0000256" key="1">
    <source>
        <dbReference type="SAM" id="MobiDB-lite"/>
    </source>
</evidence>
<reference evidence="2" key="2">
    <citation type="journal article" date="2017" name="Nat. Microbiol.">
        <title>A plasmid from an Antarctic haloarchaeon uses specialized membrane vesicles to disseminate and infect plasmid-free cells.</title>
        <authorList>
            <person name="Erdmann S."/>
            <person name="Tschitschko B."/>
            <person name="Zhong L."/>
            <person name="Raftery M.J."/>
            <person name="Cavicchioli R."/>
        </authorList>
    </citation>
    <scope>NUCLEOTIDE SEQUENCE</scope>
    <source>
        <strain evidence="2">R1S1</strain>
        <plasmid evidence="2">pR1SE</plasmid>
    </source>
</reference>
<proteinExistence type="predicted"/>
<dbReference type="EMBL" id="KX687704">
    <property type="protein sequence ID" value="AQM75277.1"/>
    <property type="molecule type" value="Genomic_DNA"/>
</dbReference>
<geneLocation type="plasmid" evidence="2">
    <name>pR1SE</name>
</geneLocation>
<dbReference type="EMBL" id="KX906370">
    <property type="protein sequence ID" value="ASK38248.1"/>
    <property type="molecule type" value="Genomic_DNA"/>
</dbReference>